<dbReference type="NCBIfam" id="TIGR01539">
    <property type="entry name" value="portal_lambda"/>
    <property type="match status" value="1"/>
</dbReference>
<dbReference type="GO" id="GO:0005198">
    <property type="term" value="F:structural molecule activity"/>
    <property type="evidence" value="ECO:0007669"/>
    <property type="project" value="InterPro"/>
</dbReference>
<feature type="compositionally biased region" description="Basic residues" evidence="1">
    <location>
        <begin position="1"/>
        <end position="11"/>
    </location>
</feature>
<dbReference type="GO" id="GO:0019068">
    <property type="term" value="P:virion assembly"/>
    <property type="evidence" value="ECO:0007669"/>
    <property type="project" value="InterPro"/>
</dbReference>
<dbReference type="RefSeq" id="WP_117546712.1">
    <property type="nucleotide sequence ID" value="NZ_CABIWA010000020.1"/>
</dbReference>
<proteinExistence type="predicted"/>
<comment type="caution">
    <text evidence="2">The sequence shown here is derived from an EMBL/GenBank/DDBJ whole genome shotgun (WGS) entry which is preliminary data.</text>
</comment>
<evidence type="ECO:0000256" key="1">
    <source>
        <dbReference type="SAM" id="MobiDB-lite"/>
    </source>
</evidence>
<dbReference type="EMBL" id="QVME01000007">
    <property type="protein sequence ID" value="RGE66679.1"/>
    <property type="molecule type" value="Genomic_DNA"/>
</dbReference>
<dbReference type="Pfam" id="PF05136">
    <property type="entry name" value="Phage_portal_2"/>
    <property type="match status" value="1"/>
</dbReference>
<evidence type="ECO:0000313" key="3">
    <source>
        <dbReference type="Proteomes" id="UP000260828"/>
    </source>
</evidence>
<evidence type="ECO:0000313" key="2">
    <source>
        <dbReference type="EMBL" id="RGE66679.1"/>
    </source>
</evidence>
<protein>
    <submittedName>
        <fullName evidence="2">Phage portal protein</fullName>
    </submittedName>
</protein>
<feature type="region of interest" description="Disordered" evidence="1">
    <location>
        <begin position="1"/>
        <end position="24"/>
    </location>
</feature>
<name>A0A3E3IHW3_9FIRM</name>
<gene>
    <name evidence="2" type="ORF">DXC40_12955</name>
</gene>
<reference evidence="2 3" key="1">
    <citation type="submission" date="2018-08" db="EMBL/GenBank/DDBJ databases">
        <title>A genome reference for cultivated species of the human gut microbiota.</title>
        <authorList>
            <person name="Zou Y."/>
            <person name="Xue W."/>
            <person name="Luo G."/>
        </authorList>
    </citation>
    <scope>NUCLEOTIDE SEQUENCE [LARGE SCALE GENOMIC DNA]</scope>
    <source>
        <strain evidence="2 3">TF05-12AC</strain>
    </source>
</reference>
<dbReference type="AlphaFoldDB" id="A0A3E3IHW3"/>
<dbReference type="InterPro" id="IPR006429">
    <property type="entry name" value="Phage_lambda_portal"/>
</dbReference>
<accession>A0A3E3IHW3</accession>
<organism evidence="2 3">
    <name type="scientific">Anaerotruncus colihominis</name>
    <dbReference type="NCBI Taxonomy" id="169435"/>
    <lineage>
        <taxon>Bacteria</taxon>
        <taxon>Bacillati</taxon>
        <taxon>Bacillota</taxon>
        <taxon>Clostridia</taxon>
        <taxon>Eubacteriales</taxon>
        <taxon>Oscillospiraceae</taxon>
        <taxon>Anaerotruncus</taxon>
    </lineage>
</organism>
<sequence>MSKSQKCRKAPNAKGYSEAGASLDRRSMKGFTAQSGSPNEDINHNNYTLRQRSRILYMSSTVAAAAINTNRTKVIGTGLVLNSAIDRQVLGMSADAAKEWQRKTEAEFRLWAGDKRNCDAIGMNNFGCLQQLGLKSWLLSGDVFPLLKHYKRTPLNPYSLRVHLVEADRISTPAEYGGGISASGYFEGKVPEGKPGAGHKIYDGVEVDENGLVEAYYIRNAYPFEYVTEDIKWTRVEVYGKRTGLPNILQVMDSERPDQYRGVPYLAPVIETLLQLRRYTESELMAALVQSFFTAWIETETDQSQIPFNETGPVNMGDTLDGTVNIESTDKEDEYDNDYSLGPGTVTHLAAGEKVRFGNPNIPTTGFDAFVKTFCRLIGAALEQPYDVLIKEFNSSYSASRGALLEAWEAFKMRRKWFVDDFCQPIYEVWLAEAVALERIKAPGFFDDPLIRKAWCGANWIGPVQGQLDPKKEAEANIMLINHSIKTHGQVTREMSGGDWETNVEQVKHENELLRATRGVAKALTPAPGEGSGDGG</sequence>
<dbReference type="Proteomes" id="UP000260828">
    <property type="component" value="Unassembled WGS sequence"/>
</dbReference>